<keyword evidence="2" id="KW-1185">Reference proteome</keyword>
<dbReference type="AlphaFoldDB" id="A0A6A1UT07"/>
<evidence type="ECO:0000313" key="2">
    <source>
        <dbReference type="Proteomes" id="UP000516437"/>
    </source>
</evidence>
<proteinExistence type="predicted"/>
<name>A0A6A1UT07_9ROSI</name>
<organism evidence="1 2">
    <name type="scientific">Morella rubra</name>
    <name type="common">Chinese bayberry</name>
    <dbReference type="NCBI Taxonomy" id="262757"/>
    <lineage>
        <taxon>Eukaryota</taxon>
        <taxon>Viridiplantae</taxon>
        <taxon>Streptophyta</taxon>
        <taxon>Embryophyta</taxon>
        <taxon>Tracheophyta</taxon>
        <taxon>Spermatophyta</taxon>
        <taxon>Magnoliopsida</taxon>
        <taxon>eudicotyledons</taxon>
        <taxon>Gunneridae</taxon>
        <taxon>Pentapetalae</taxon>
        <taxon>rosids</taxon>
        <taxon>fabids</taxon>
        <taxon>Fagales</taxon>
        <taxon>Myricaceae</taxon>
        <taxon>Morella</taxon>
    </lineage>
</organism>
<dbReference type="EMBL" id="RXIC02000026">
    <property type="protein sequence ID" value="KAB1203371.1"/>
    <property type="molecule type" value="Genomic_DNA"/>
</dbReference>
<protein>
    <submittedName>
        <fullName evidence="1">Uncharacterized protein</fullName>
    </submittedName>
</protein>
<comment type="caution">
    <text evidence="1">The sequence shown here is derived from an EMBL/GenBank/DDBJ whole genome shotgun (WGS) entry which is preliminary data.</text>
</comment>
<reference evidence="1 2" key="1">
    <citation type="journal article" date="2019" name="Plant Biotechnol. J.">
        <title>The red bayberry genome and genetic basis of sex determination.</title>
        <authorList>
            <person name="Jia H.M."/>
            <person name="Jia H.J."/>
            <person name="Cai Q.L."/>
            <person name="Wang Y."/>
            <person name="Zhao H.B."/>
            <person name="Yang W.F."/>
            <person name="Wang G.Y."/>
            <person name="Li Y.H."/>
            <person name="Zhan D.L."/>
            <person name="Shen Y.T."/>
            <person name="Niu Q.F."/>
            <person name="Chang L."/>
            <person name="Qiu J."/>
            <person name="Zhao L."/>
            <person name="Xie H.B."/>
            <person name="Fu W.Y."/>
            <person name="Jin J."/>
            <person name="Li X.W."/>
            <person name="Jiao Y."/>
            <person name="Zhou C.C."/>
            <person name="Tu T."/>
            <person name="Chai C.Y."/>
            <person name="Gao J.L."/>
            <person name="Fan L.J."/>
            <person name="van de Weg E."/>
            <person name="Wang J.Y."/>
            <person name="Gao Z.S."/>
        </authorList>
    </citation>
    <scope>NUCLEOTIDE SEQUENCE [LARGE SCALE GENOMIC DNA]</scope>
    <source>
        <tissue evidence="1">Leaves</tissue>
    </source>
</reference>
<sequence length="128" mass="14698">MPQVKSIQKCGSCIVAAEKAKGIPGKRDINDESKHLERNPNLIKIRIRKTKRNEGKKNKKHRIEGNDLFINIVMCMTGNLGCLKKVKLRRRLPNLNLCFSLGTPRRGHINLMAKIQNHQEVLRDPINR</sequence>
<gene>
    <name evidence="1" type="ORF">CJ030_MR8G023201</name>
</gene>
<dbReference type="Proteomes" id="UP000516437">
    <property type="component" value="Chromosome 8"/>
</dbReference>
<evidence type="ECO:0000313" key="1">
    <source>
        <dbReference type="EMBL" id="KAB1203371.1"/>
    </source>
</evidence>
<accession>A0A6A1UT07</accession>